<keyword evidence="4" id="KW-1032">Host cell membrane</keyword>
<keyword evidence="5" id="KW-1169">Fusion of virus membrane with host cell membrane</keyword>
<dbReference type="Proteomes" id="UP000144169">
    <property type="component" value="Segment"/>
</dbReference>
<keyword evidence="3" id="KW-1168">Fusion of virus membrane with host membrane</keyword>
<proteinExistence type="inferred from homology"/>
<evidence type="ECO:0000256" key="11">
    <source>
        <dbReference type="ARBA" id="ARBA00022879"/>
    </source>
</evidence>
<evidence type="ECO:0000256" key="12">
    <source>
        <dbReference type="ARBA" id="ARBA00022989"/>
    </source>
</evidence>
<keyword evidence="15" id="KW-1015">Disulfide bond</keyword>
<comment type="caution">
    <text evidence="18">Lacks conserved residue(s) required for the propagation of feature annotation.</text>
</comment>
<dbReference type="GO" id="GO:0019064">
    <property type="term" value="P:fusion of virus membrane with host plasma membrane"/>
    <property type="evidence" value="ECO:0007669"/>
    <property type="project" value="UniProtKB-KW"/>
</dbReference>
<name>K7XN73_9MONO</name>
<comment type="similarity">
    <text evidence="1 18">Belongs to the paramyxoviruses fusion glycoprotein family.</text>
</comment>
<evidence type="ECO:0000256" key="9">
    <source>
        <dbReference type="ARBA" id="ARBA00022844"/>
    </source>
</evidence>
<dbReference type="SUPFAM" id="SSF69922">
    <property type="entry name" value="Head and neck region of the ectodomain of NDV fusion glycoprotein"/>
    <property type="match status" value="1"/>
</dbReference>
<dbReference type="InterPro" id="IPR000776">
    <property type="entry name" value="Fusion_F0_Paramyxovir"/>
</dbReference>
<dbReference type="EMBL" id="JX051320">
    <property type="protein sequence ID" value="AFX75116.1"/>
    <property type="molecule type" value="Viral_cRNA"/>
</dbReference>
<dbReference type="GeneID" id="21011910"/>
<evidence type="ECO:0000313" key="19">
    <source>
        <dbReference type="EMBL" id="AFX75116.1"/>
    </source>
</evidence>
<dbReference type="RefSeq" id="YP_009094464.1">
    <property type="nucleotide sequence ID" value="NC_025404.1"/>
</dbReference>
<evidence type="ECO:0000256" key="15">
    <source>
        <dbReference type="ARBA" id="ARBA00023157"/>
    </source>
</evidence>
<dbReference type="OrthoDB" id="2687at10239"/>
<keyword evidence="17" id="KW-1160">Virus entry into host cell</keyword>
<keyword evidence="9" id="KW-0946">Virion</keyword>
<evidence type="ECO:0000256" key="7">
    <source>
        <dbReference type="ARBA" id="ARBA00022692"/>
    </source>
</evidence>
<organism evidence="19 20">
    <name type="scientific">Achimota virus 2</name>
    <dbReference type="NCBI Taxonomy" id="1261101"/>
    <lineage>
        <taxon>Viruses</taxon>
        <taxon>Riboviria</taxon>
        <taxon>Orthornavirae</taxon>
        <taxon>Negarnaviricota</taxon>
        <taxon>Haploviricotina</taxon>
        <taxon>Monjiviricetes</taxon>
        <taxon>Mononegavirales</taxon>
        <taxon>Paramyxoviridae</taxon>
        <taxon>Rubulavirinae</taxon>
        <taxon>Pararubulavirus</taxon>
        <taxon>Pararubulavirus accraense</taxon>
    </lineage>
</organism>
<evidence type="ECO:0000256" key="18">
    <source>
        <dbReference type="RuleBase" id="RU003705"/>
    </source>
</evidence>
<dbReference type="SUPFAM" id="SSF58069">
    <property type="entry name" value="Virus ectodomain"/>
    <property type="match status" value="1"/>
</dbReference>
<evidence type="ECO:0000256" key="3">
    <source>
        <dbReference type="ARBA" id="ARBA00022506"/>
    </source>
</evidence>
<dbReference type="GO" id="GO:0020002">
    <property type="term" value="C:host cell plasma membrane"/>
    <property type="evidence" value="ECO:0007669"/>
    <property type="project" value="UniProtKB-SubCell"/>
</dbReference>
<dbReference type="Gene3D" id="1.10.287.2480">
    <property type="match status" value="1"/>
</dbReference>
<evidence type="ECO:0000256" key="4">
    <source>
        <dbReference type="ARBA" id="ARBA00022511"/>
    </source>
</evidence>
<dbReference type="Gene3D" id="6.10.10.110">
    <property type="match status" value="1"/>
</dbReference>
<dbReference type="Gene3D" id="2.60.40.1690">
    <property type="entry name" value="Head and neck region of the ectodomain of NDV fusion glycoprotein"/>
    <property type="match status" value="1"/>
</dbReference>
<evidence type="ECO:0000256" key="8">
    <source>
        <dbReference type="ARBA" id="ARBA00022729"/>
    </source>
</evidence>
<reference evidence="19 20" key="1">
    <citation type="journal article" date="2013" name="J. Virol.">
        <title>Novel, Potentially Zoonotic Paramyxoviruses from the African Straw-Colored Fruit Bat Eidolon helvum.</title>
        <authorList>
            <person name="Baker K.S."/>
            <person name="Todd S."/>
            <person name="Marsh G.A."/>
            <person name="Crameri G."/>
            <person name="Barr J."/>
            <person name="Kamins A.O."/>
            <person name="Peel A.J."/>
            <person name="Yu M."/>
            <person name="Hayman D.T."/>
            <person name="Nadjm B."/>
            <person name="Mtove G."/>
            <person name="Amos B."/>
            <person name="Reyburn H."/>
            <person name="Nyarko E."/>
            <person name="Suu-Ire R."/>
            <person name="Murcia P.R."/>
            <person name="Cunningham A.A."/>
            <person name="Wood J.L."/>
            <person name="Wang L.F."/>
        </authorList>
    </citation>
    <scope>NUCLEOTIDE SEQUENCE [LARGE SCALE GENOMIC DNA]</scope>
</reference>
<evidence type="ECO:0000256" key="1">
    <source>
        <dbReference type="ARBA" id="ARBA00008211"/>
    </source>
</evidence>
<keyword evidence="13" id="KW-0175">Coiled coil</keyword>
<evidence type="ECO:0000256" key="2">
    <source>
        <dbReference type="ARBA" id="ARBA00016586"/>
    </source>
</evidence>
<evidence type="ECO:0000256" key="17">
    <source>
        <dbReference type="ARBA" id="ARBA00023296"/>
    </source>
</evidence>
<keyword evidence="8" id="KW-0732">Signal</keyword>
<dbReference type="Pfam" id="PF00523">
    <property type="entry name" value="Fusion_gly"/>
    <property type="match status" value="1"/>
</dbReference>
<accession>K7XN73</accession>
<dbReference type="GO" id="GO:0046718">
    <property type="term" value="P:symbiont entry into host cell"/>
    <property type="evidence" value="ECO:0007669"/>
    <property type="project" value="UniProtKB-KW"/>
</dbReference>
<keyword evidence="6" id="KW-1162">Viral penetration into host cytoplasm</keyword>
<dbReference type="GO" id="GO:0019031">
    <property type="term" value="C:viral envelope"/>
    <property type="evidence" value="ECO:0007669"/>
    <property type="project" value="UniProtKB-KW"/>
</dbReference>
<keyword evidence="12 18" id="KW-1133">Transmembrane helix</keyword>
<keyword evidence="10" id="KW-1043">Host membrane</keyword>
<keyword evidence="20" id="KW-1185">Reference proteome</keyword>
<evidence type="ECO:0000256" key="13">
    <source>
        <dbReference type="ARBA" id="ARBA00023054"/>
    </source>
</evidence>
<evidence type="ECO:0000256" key="10">
    <source>
        <dbReference type="ARBA" id="ARBA00022870"/>
    </source>
</evidence>
<protein>
    <recommendedName>
        <fullName evidence="2 18">Fusion glycoprotein F0</fullName>
    </recommendedName>
</protein>
<evidence type="ECO:0000256" key="14">
    <source>
        <dbReference type="ARBA" id="ARBA00023136"/>
    </source>
</evidence>
<keyword evidence="14 18" id="KW-0472">Membrane</keyword>
<feature type="transmembrane region" description="Helical" evidence="18">
    <location>
        <begin position="106"/>
        <end position="131"/>
    </location>
</feature>
<dbReference type="SMR" id="K7XN73"/>
<keyword evidence="16" id="KW-0325">Glycoprotein</keyword>
<feature type="transmembrane region" description="Helical" evidence="18">
    <location>
        <begin position="489"/>
        <end position="514"/>
    </location>
</feature>
<feature type="transmembrane region" description="Helical" evidence="18">
    <location>
        <begin position="6"/>
        <end position="23"/>
    </location>
</feature>
<evidence type="ECO:0000256" key="16">
    <source>
        <dbReference type="ARBA" id="ARBA00023180"/>
    </source>
</evidence>
<evidence type="ECO:0000256" key="5">
    <source>
        <dbReference type="ARBA" id="ARBA00022521"/>
    </source>
</evidence>
<keyword evidence="7 18" id="KW-0812">Transmembrane</keyword>
<evidence type="ECO:0000313" key="20">
    <source>
        <dbReference type="Proteomes" id="UP000144169"/>
    </source>
</evidence>
<comment type="subunit">
    <text evidence="18">Homotrimer of disulfide-linked F1-F2.</text>
</comment>
<dbReference type="KEGG" id="vg:21011910"/>
<dbReference type="Gene3D" id="2.40.490.10">
    <property type="entry name" value="Newcastle disease virus like domain"/>
    <property type="match status" value="1"/>
</dbReference>
<gene>
    <name evidence="19" type="primary">F</name>
</gene>
<sequence length="531" mass="58309">MLNSFYQIICLAVCLTTYTVISIDQHNLLKAGVIVKSIKGLNFYSRGQANYIIVKLIPNVNVTDTDCDIGSIKRYNETVYSLIKPLADNIDYLRTQFAPTKRKKRFAGVAIGLTALGVATAAQVTAAVALVKAQENARKLDALADSIQATNEAVQDLSTGLQAGAIAIQAIQSEINHVINPALERLSCEIIDTRVASILNLYLIRLTTVFHRQLVNPALTPLSIQALNHLLQGETEGLVKNESKMTDSKIDLLMSGLITGQVVGVNIKHMQLMIAVFVPTTAQLPNAYVINLLTITANINNSEVLVQLPNQILERSGIIYQFRGKDCVSSPNHMYCPYSDASILSPELQLCLQGRLEMCLFTQVVGSFPTRFASDKGIVYANCRHLQCACSEPEGIIYQDDTSAITQIDASKCSTLKLDMLTFKLSTYANKTFDASFSVGKDQMLVTNLLDLSAELKTMNASVAHANKLIDKSNLLIQSNALIGHSNTIFIVVIVILAVMVLYLIIVTYIIKVIMVEVSRLKRMNIYSIDK</sequence>
<evidence type="ECO:0000256" key="6">
    <source>
        <dbReference type="ARBA" id="ARBA00022595"/>
    </source>
</evidence>
<keyword evidence="11 18" id="KW-0261">Viral envelope protein</keyword>
<dbReference type="GO" id="GO:0055036">
    <property type="term" value="C:virion membrane"/>
    <property type="evidence" value="ECO:0007669"/>
    <property type="project" value="UniProtKB-SubCell"/>
</dbReference>
<comment type="subcellular location">
    <subcellularLocation>
        <location evidence="18">Virion membrane</location>
        <topology evidence="18">Single-pass type I membrane protein</topology>
    </subcellularLocation>
    <subcellularLocation>
        <location evidence="18">Host cell membrane</location>
        <topology evidence="18">Single-pass membrane protein</topology>
    </subcellularLocation>
</comment>